<evidence type="ECO:0000256" key="10">
    <source>
        <dbReference type="SAM" id="MobiDB-lite"/>
    </source>
</evidence>
<dbReference type="EMBL" id="JAVFKN010000006">
    <property type="protein sequence ID" value="MDQ5768113.1"/>
    <property type="molecule type" value="Genomic_DNA"/>
</dbReference>
<keyword evidence="8 9" id="KW-0234">DNA repair</keyword>
<dbReference type="PANTHER" id="PTHR47964">
    <property type="entry name" value="ATP-DEPENDENT DNA HELICASE HOMOLOG RECG, CHLOROPLASTIC"/>
    <property type="match status" value="1"/>
</dbReference>
<evidence type="ECO:0000256" key="4">
    <source>
        <dbReference type="ARBA" id="ARBA00022801"/>
    </source>
</evidence>
<keyword evidence="2 9" id="KW-0547">Nucleotide-binding</keyword>
<dbReference type="Gene3D" id="3.40.50.11140">
    <property type="match status" value="1"/>
</dbReference>
<gene>
    <name evidence="9 13" type="primary">mfd</name>
    <name evidence="13" type="ORF">RCC75_06215</name>
</gene>
<dbReference type="Gene3D" id="3.40.50.300">
    <property type="entry name" value="P-loop containing nucleotide triphosphate hydrolases"/>
    <property type="match status" value="2"/>
</dbReference>
<feature type="domain" description="Helicase ATP-binding" evidence="11">
    <location>
        <begin position="639"/>
        <end position="800"/>
    </location>
</feature>
<keyword evidence="4 9" id="KW-0378">Hydrolase</keyword>
<dbReference type="SUPFAM" id="SSF143517">
    <property type="entry name" value="TRCF domain-like"/>
    <property type="match status" value="1"/>
</dbReference>
<evidence type="ECO:0000256" key="5">
    <source>
        <dbReference type="ARBA" id="ARBA00022806"/>
    </source>
</evidence>
<comment type="similarity">
    <text evidence="9">In the N-terminal section; belongs to the UvrB family.</text>
</comment>
<name>A0ABU0Y5R4_9GAMM</name>
<protein>
    <recommendedName>
        <fullName evidence="9">Transcription-repair-coupling factor</fullName>
        <shortName evidence="9">TRCF</shortName>
        <ecNumber evidence="9">3.6.4.-</ecNumber>
    </recommendedName>
</protein>
<keyword evidence="5" id="KW-0347">Helicase</keyword>
<dbReference type="Gene3D" id="3.40.50.11180">
    <property type="match status" value="1"/>
</dbReference>
<sequence>MPALLKPQFPANPNGHIRWGQLYGASLDWLIAQSAQGFDGLLLLAVPDVHTAYQMESALQFFAPEIPRHIFPDWETLPYDVFSPHEDIISERLKTLATLQNFKRGILIVPATTLLHRLAPTSYVHGHTFVVRKGSPLNIDKLRKQLEEAGYRNVSQVMAHGEYATRGSLVDLFPMGSHTPYRIDLFDEEIDSIRTFNPETQRTEEVVNSIELLPAREFPLDEAGIRTFRQNYRAQVEGDLTRSRIYEGVSQGKPPAGIEYYLPLFFEHTATLFDYLPKKTLLVLAEGVDAAVKTFWETVEYRYEQRRHDVERPLLAPEKLFLTAAMLQSWVGDYPRIEVQRFKEIEKGKEGDHRSPLHPVGATGGRPSSDNTINYPIAALPSLLIHARQEQPLFLLFNFLKDLKGRVLFTAESAGRREAFLTLLKDNGIVVKTLETWQDFLGSKAEMAVTVAPLENGFWLPDAKIAVIPENLLHGVQIQQQRRRRKATRDADAIIRNLTDLNEGAPVVHEEHGVGRYLGLETVTAGGVTAEYLLIEYANHDKLYVPVAALHLVSRYTGADPEHAPLHRLGNEQWDKARQKAAEKARDVAAELLDIHARRAAQQGHSFPFDDNDYRLFAGAFPFEETPDQALAIENVIKDMRAPQPMDRVVCGDVGFGKTEVAMRAAFVAANAGKQVAMIAPTTLLTQQHLNNFRDRFADWPFNIESLSRFKTGKETNTALAALASGKIDIVIGTHKLLQDDVHFKQLGLVIIDEEHRFGVRDKEQMKKLRANVDMLTMTATPIPRTLNMSLSGLRDLSIIATPPTQRHAIKTFVCEWNKTIIQEACARELSRGGQVYVLHNEVKTIANVEAELSAMLPGVTVRHAHGQMRANELESIMSDFYHQRFQILIATTIIESGIDVPTANTILINRADKLGLAQLHQLRGRVGRSHHRAYAYLIAPPKSALTPDAVKRLEAIESLEELGVGFTLATHDLEIRGAGELLGEGQSGQIQEIGFNLYNDLLERAVKALKSGKVPELSATSRRTTVELGAPALIPDAYLPDVHARLILYKRIASAESQAALDELRVEMIDRFGLLPEPTKTLFSVTRVKLLAQELGIRKLDMHVKGGRIIFDDKPNIDPMKVITLIQKRPWVFKLDGQDKLRFEIELPTVEEREEWVVKLMGEIGG</sequence>
<dbReference type="PANTHER" id="PTHR47964:SF1">
    <property type="entry name" value="ATP-DEPENDENT DNA HELICASE HOMOLOG RECG, CHLOROPLASTIC"/>
    <property type="match status" value="1"/>
</dbReference>
<evidence type="ECO:0000256" key="2">
    <source>
        <dbReference type="ARBA" id="ARBA00022741"/>
    </source>
</evidence>
<dbReference type="InterPro" id="IPR014001">
    <property type="entry name" value="Helicase_ATP-bd"/>
</dbReference>
<evidence type="ECO:0000256" key="9">
    <source>
        <dbReference type="HAMAP-Rule" id="MF_00969"/>
    </source>
</evidence>
<feature type="domain" description="Helicase C-terminal" evidence="12">
    <location>
        <begin position="821"/>
        <end position="975"/>
    </location>
</feature>
<dbReference type="SMART" id="SM00490">
    <property type="entry name" value="HELICc"/>
    <property type="match status" value="1"/>
</dbReference>
<dbReference type="Pfam" id="PF17757">
    <property type="entry name" value="UvrB_inter"/>
    <property type="match status" value="1"/>
</dbReference>
<keyword evidence="14" id="KW-1185">Reference proteome</keyword>
<dbReference type="SUPFAM" id="SSF52540">
    <property type="entry name" value="P-loop containing nucleoside triphosphate hydrolases"/>
    <property type="match status" value="4"/>
</dbReference>
<dbReference type="SUPFAM" id="SSF141259">
    <property type="entry name" value="CarD-like"/>
    <property type="match status" value="1"/>
</dbReference>
<dbReference type="InterPro" id="IPR027417">
    <property type="entry name" value="P-loop_NTPase"/>
</dbReference>
<evidence type="ECO:0000313" key="13">
    <source>
        <dbReference type="EMBL" id="MDQ5768113.1"/>
    </source>
</evidence>
<keyword evidence="3 9" id="KW-0227">DNA damage</keyword>
<dbReference type="InterPro" id="IPR047112">
    <property type="entry name" value="RecG/Mfd"/>
</dbReference>
<evidence type="ECO:0000256" key="1">
    <source>
        <dbReference type="ARBA" id="ARBA00022490"/>
    </source>
</evidence>
<dbReference type="EC" id="3.6.4.-" evidence="9"/>
<dbReference type="Proteomes" id="UP001223336">
    <property type="component" value="Unassembled WGS sequence"/>
</dbReference>
<dbReference type="RefSeq" id="WP_308134203.1">
    <property type="nucleotide sequence ID" value="NZ_JAVFKN010000006.1"/>
</dbReference>
<dbReference type="Gene3D" id="3.90.1150.50">
    <property type="entry name" value="Transcription-repair-coupling factor, D7 domain"/>
    <property type="match status" value="1"/>
</dbReference>
<evidence type="ECO:0000256" key="3">
    <source>
        <dbReference type="ARBA" id="ARBA00022763"/>
    </source>
</evidence>
<dbReference type="InterPro" id="IPR036101">
    <property type="entry name" value="CarD-like/TRCF_RID_sf"/>
</dbReference>
<dbReference type="NCBIfam" id="NF007966">
    <property type="entry name" value="PRK10689.1"/>
    <property type="match status" value="1"/>
</dbReference>
<comment type="similarity">
    <text evidence="9">In the C-terminal section; belongs to the helicase family. RecG subfamily.</text>
</comment>
<evidence type="ECO:0000256" key="6">
    <source>
        <dbReference type="ARBA" id="ARBA00022840"/>
    </source>
</evidence>
<dbReference type="InterPro" id="IPR003711">
    <property type="entry name" value="CarD-like/TRCF_RID"/>
</dbReference>
<evidence type="ECO:0000256" key="7">
    <source>
        <dbReference type="ARBA" id="ARBA00023125"/>
    </source>
</evidence>
<proteinExistence type="inferred from homology"/>
<comment type="caution">
    <text evidence="13">The sequence shown here is derived from an EMBL/GenBank/DDBJ whole genome shotgun (WGS) entry which is preliminary data.</text>
</comment>
<dbReference type="InterPro" id="IPR041471">
    <property type="entry name" value="UvrB_inter"/>
</dbReference>
<dbReference type="GO" id="GO:0016787">
    <property type="term" value="F:hydrolase activity"/>
    <property type="evidence" value="ECO:0007669"/>
    <property type="project" value="UniProtKB-KW"/>
</dbReference>
<evidence type="ECO:0000256" key="8">
    <source>
        <dbReference type="ARBA" id="ARBA00023204"/>
    </source>
</evidence>
<dbReference type="NCBIfam" id="TIGR00580">
    <property type="entry name" value="mfd"/>
    <property type="match status" value="1"/>
</dbReference>
<evidence type="ECO:0000259" key="11">
    <source>
        <dbReference type="PROSITE" id="PS51192"/>
    </source>
</evidence>
<dbReference type="Pfam" id="PF00271">
    <property type="entry name" value="Helicase_C"/>
    <property type="match status" value="1"/>
</dbReference>
<dbReference type="PROSITE" id="PS51192">
    <property type="entry name" value="HELICASE_ATP_BIND_1"/>
    <property type="match status" value="1"/>
</dbReference>
<keyword evidence="6 9" id="KW-0067">ATP-binding</keyword>
<dbReference type="InterPro" id="IPR001650">
    <property type="entry name" value="Helicase_C-like"/>
</dbReference>
<organism evidence="13 14">
    <name type="scientific">Thiothrix subterranea</name>
    <dbReference type="NCBI Taxonomy" id="2735563"/>
    <lineage>
        <taxon>Bacteria</taxon>
        <taxon>Pseudomonadati</taxon>
        <taxon>Pseudomonadota</taxon>
        <taxon>Gammaproteobacteria</taxon>
        <taxon>Thiotrichales</taxon>
        <taxon>Thiotrichaceae</taxon>
        <taxon>Thiothrix</taxon>
    </lineage>
</organism>
<dbReference type="PROSITE" id="PS51194">
    <property type="entry name" value="HELICASE_CTER"/>
    <property type="match status" value="1"/>
</dbReference>
<dbReference type="CDD" id="cd17991">
    <property type="entry name" value="DEXHc_TRCF"/>
    <property type="match status" value="1"/>
</dbReference>
<comment type="function">
    <text evidence="9">Couples transcription and DNA repair by recognizing RNA polymerase (RNAP) stalled at DNA lesions. Mediates ATP-dependent release of RNAP and its truncated transcript from the DNA, and recruitment of nucleotide excision repair machinery to the damaged site.</text>
</comment>
<comment type="subcellular location">
    <subcellularLocation>
        <location evidence="9">Cytoplasm</location>
    </subcellularLocation>
</comment>
<evidence type="ECO:0000259" key="12">
    <source>
        <dbReference type="PROSITE" id="PS51194"/>
    </source>
</evidence>
<dbReference type="InterPro" id="IPR037235">
    <property type="entry name" value="TRCF-like_C_D7"/>
</dbReference>
<dbReference type="Pfam" id="PF21132">
    <property type="entry name" value="MFD_D3"/>
    <property type="match status" value="1"/>
</dbReference>
<dbReference type="SMART" id="SM00982">
    <property type="entry name" value="TRCF"/>
    <property type="match status" value="1"/>
</dbReference>
<dbReference type="InterPro" id="IPR004576">
    <property type="entry name" value="Mfd"/>
</dbReference>
<keyword evidence="7 9" id="KW-0238">DNA-binding</keyword>
<dbReference type="Gene3D" id="2.40.10.170">
    <property type="match status" value="1"/>
</dbReference>
<dbReference type="Pfam" id="PF03461">
    <property type="entry name" value="TRCF"/>
    <property type="match status" value="1"/>
</dbReference>
<reference evidence="13 14" key="1">
    <citation type="submission" date="2023-08" db="EMBL/GenBank/DDBJ databases">
        <title>New molecular markers tilS and rpoB for phylogenetic and monitoring studies of the genus Thiothrix biodiversity.</title>
        <authorList>
            <person name="Ravin N.V."/>
            <person name="Smolyakov D."/>
            <person name="Markov N.D."/>
            <person name="Beletsky A.V."/>
            <person name="Mardanov A.V."/>
            <person name="Rudenko T.S."/>
            <person name="Grabovich M.Y."/>
        </authorList>
    </citation>
    <scope>NUCLEOTIDE SEQUENCE [LARGE SCALE GENOMIC DNA]</scope>
    <source>
        <strain evidence="13 14">H33</strain>
    </source>
</reference>
<accession>A0ABU0Y5R4</accession>
<dbReference type="Pfam" id="PF02559">
    <property type="entry name" value="CarD_TRCF_RID"/>
    <property type="match status" value="1"/>
</dbReference>
<dbReference type="Pfam" id="PF00270">
    <property type="entry name" value="DEAD"/>
    <property type="match status" value="1"/>
</dbReference>
<dbReference type="SMART" id="SM00487">
    <property type="entry name" value="DEXDc"/>
    <property type="match status" value="1"/>
</dbReference>
<keyword evidence="1 9" id="KW-0963">Cytoplasm</keyword>
<dbReference type="HAMAP" id="MF_00969">
    <property type="entry name" value="TRCF"/>
    <property type="match status" value="1"/>
</dbReference>
<feature type="region of interest" description="Disordered" evidence="10">
    <location>
        <begin position="348"/>
        <end position="368"/>
    </location>
</feature>
<dbReference type="InterPro" id="IPR048635">
    <property type="entry name" value="MFD_D3"/>
</dbReference>
<dbReference type="SMART" id="SM01058">
    <property type="entry name" value="CarD_TRCF"/>
    <property type="match status" value="1"/>
</dbReference>
<dbReference type="Gene3D" id="3.30.2060.10">
    <property type="entry name" value="Penicillin-binding protein 1b domain"/>
    <property type="match status" value="1"/>
</dbReference>
<evidence type="ECO:0000313" key="14">
    <source>
        <dbReference type="Proteomes" id="UP001223336"/>
    </source>
</evidence>
<dbReference type="InterPro" id="IPR005118">
    <property type="entry name" value="TRCF_C"/>
</dbReference>
<dbReference type="InterPro" id="IPR011545">
    <property type="entry name" value="DEAD/DEAH_box_helicase_dom"/>
</dbReference>